<name>A0A5D3CIG3_CUCMM</name>
<evidence type="ECO:0000313" key="4">
    <source>
        <dbReference type="Proteomes" id="UP000321393"/>
    </source>
</evidence>
<evidence type="ECO:0000313" key="2">
    <source>
        <dbReference type="EMBL" id="KAA0063738.1"/>
    </source>
</evidence>
<dbReference type="EMBL" id="SSTD01011039">
    <property type="protein sequence ID" value="TYK10964.1"/>
    <property type="molecule type" value="Genomic_DNA"/>
</dbReference>
<evidence type="ECO:0000313" key="5">
    <source>
        <dbReference type="Proteomes" id="UP000321947"/>
    </source>
</evidence>
<dbReference type="AlphaFoldDB" id="A0A5D3CIG3"/>
<dbReference type="EMBL" id="SSTE01002324">
    <property type="protein sequence ID" value="KAA0063738.1"/>
    <property type="molecule type" value="Genomic_DNA"/>
</dbReference>
<accession>A0A5D3CIG3</accession>
<gene>
    <name evidence="3" type="ORF">E5676_scaffold107G00470</name>
    <name evidence="2" type="ORF">E6C27_scaffold1290G00190</name>
</gene>
<keyword evidence="3" id="KW-0456">Lyase</keyword>
<sequence>MHGDMRGHNFSNVGSWRNDDVICDGVASEGVLPTFLDASQPVARTPRRCEHSRNLELDRYVAQNGKILISIVPGQDKRISPHVVHFSNTFGVLTGDTFLVRFLKWADMITEYIELMKSSLQITMEQSSMNRAVRAKQPYNHSSGAKCGQFVSQAATDMHVDDQGYSKGLGWGPKPKSRRTAGSSSSTSVEQELTHARKVNKLKPRLEVVEEESNRKHEESARLIEAQAR</sequence>
<evidence type="ECO:0000256" key="1">
    <source>
        <dbReference type="SAM" id="MobiDB-lite"/>
    </source>
</evidence>
<proteinExistence type="predicted"/>
<protein>
    <submittedName>
        <fullName evidence="3">(R)-mandelonitrile lyase 1-like</fullName>
    </submittedName>
</protein>
<organism evidence="3 5">
    <name type="scientific">Cucumis melo var. makuwa</name>
    <name type="common">Oriental melon</name>
    <dbReference type="NCBI Taxonomy" id="1194695"/>
    <lineage>
        <taxon>Eukaryota</taxon>
        <taxon>Viridiplantae</taxon>
        <taxon>Streptophyta</taxon>
        <taxon>Embryophyta</taxon>
        <taxon>Tracheophyta</taxon>
        <taxon>Spermatophyta</taxon>
        <taxon>Magnoliopsida</taxon>
        <taxon>eudicotyledons</taxon>
        <taxon>Gunneridae</taxon>
        <taxon>Pentapetalae</taxon>
        <taxon>rosids</taxon>
        <taxon>fabids</taxon>
        <taxon>Cucurbitales</taxon>
        <taxon>Cucurbitaceae</taxon>
        <taxon>Benincaseae</taxon>
        <taxon>Cucumis</taxon>
    </lineage>
</organism>
<reference evidence="4 5" key="1">
    <citation type="submission" date="2019-08" db="EMBL/GenBank/DDBJ databases">
        <title>Draft genome sequences of two oriental melons (Cucumis melo L. var makuwa).</title>
        <authorList>
            <person name="Kwon S.-Y."/>
        </authorList>
    </citation>
    <scope>NUCLEOTIDE SEQUENCE [LARGE SCALE GENOMIC DNA]</scope>
    <source>
        <strain evidence="5">cv. Chang Bougi</strain>
        <strain evidence="4">cv. SW 3</strain>
        <tissue evidence="3">Leaf</tissue>
    </source>
</reference>
<dbReference type="OrthoDB" id="1292058at2759"/>
<dbReference type="Proteomes" id="UP000321947">
    <property type="component" value="Unassembled WGS sequence"/>
</dbReference>
<dbReference type="Proteomes" id="UP000321393">
    <property type="component" value="Unassembled WGS sequence"/>
</dbReference>
<evidence type="ECO:0000313" key="3">
    <source>
        <dbReference type="EMBL" id="TYK10964.1"/>
    </source>
</evidence>
<comment type="caution">
    <text evidence="3">The sequence shown here is derived from an EMBL/GenBank/DDBJ whole genome shotgun (WGS) entry which is preliminary data.</text>
</comment>
<dbReference type="GO" id="GO:0016829">
    <property type="term" value="F:lyase activity"/>
    <property type="evidence" value="ECO:0007669"/>
    <property type="project" value="UniProtKB-KW"/>
</dbReference>
<feature type="region of interest" description="Disordered" evidence="1">
    <location>
        <begin position="165"/>
        <end position="229"/>
    </location>
</feature>
<feature type="compositionally biased region" description="Basic and acidic residues" evidence="1">
    <location>
        <begin position="204"/>
        <end position="229"/>
    </location>
</feature>